<sequence>MRVTLFFEQNIQEQADKLINSFRSSFWINEHQWFVRCLTFNRSIHLHTLSKRFHNYFCKHPDSWKSTYPLDNQQDFYDSMTCVYDETFFDKPIPSHIRLPNIESLHIKLPLNNQFWSIVPNLDLLKSFTVLSHANTFQSQFQTVLDRARHLDTLAISQDALLPLQISLFTYRSTSIHRLDLRNCNYYFNEDECITLSRSPLCASCEVLCIQVKTRESIIILVKNVMNLRALNVVCKDDPYYDNLPIIENNDGLDEKKIPDENELLSWLKSRLPSYFIVRHPNIIDKILIWI</sequence>
<evidence type="ECO:0000313" key="5">
    <source>
        <dbReference type="Proteomes" id="UP000663882"/>
    </source>
</evidence>
<dbReference type="EMBL" id="CAJOBE010011253">
    <property type="protein sequence ID" value="CAF4126790.1"/>
    <property type="molecule type" value="Genomic_DNA"/>
</dbReference>
<comment type="caution">
    <text evidence="1">The sequence shown here is derived from an EMBL/GenBank/DDBJ whole genome shotgun (WGS) entry which is preliminary data.</text>
</comment>
<accession>A0A814F3H8</accession>
<name>A0A814F3H8_9BILA</name>
<dbReference type="EMBL" id="CAJOAX010000519">
    <property type="protein sequence ID" value="CAF3606777.1"/>
    <property type="molecule type" value="Genomic_DNA"/>
</dbReference>
<gene>
    <name evidence="4" type="ORF">FNK824_LOCUS32555</name>
    <name evidence="3" type="ORF">OTI717_LOCUS7091</name>
    <name evidence="1" type="ORF">RFH988_LOCUS13079</name>
    <name evidence="2" type="ORF">SEV965_LOCUS31674</name>
</gene>
<protein>
    <submittedName>
        <fullName evidence="1">Uncharacterized protein</fullName>
    </submittedName>
</protein>
<dbReference type="EMBL" id="CAJNOU010003723">
    <property type="protein sequence ID" value="CAF1406366.1"/>
    <property type="molecule type" value="Genomic_DNA"/>
</dbReference>
<evidence type="ECO:0000313" key="1">
    <source>
        <dbReference type="EMBL" id="CAF0979707.1"/>
    </source>
</evidence>
<reference evidence="1" key="1">
    <citation type="submission" date="2021-02" db="EMBL/GenBank/DDBJ databases">
        <authorList>
            <person name="Nowell W R."/>
        </authorList>
    </citation>
    <scope>NUCLEOTIDE SEQUENCE</scope>
</reference>
<evidence type="ECO:0000313" key="2">
    <source>
        <dbReference type="EMBL" id="CAF1406366.1"/>
    </source>
</evidence>
<proteinExistence type="predicted"/>
<dbReference type="EMBL" id="CAJNOO010000565">
    <property type="protein sequence ID" value="CAF0979707.1"/>
    <property type="molecule type" value="Genomic_DNA"/>
</dbReference>
<dbReference type="Proteomes" id="UP000663889">
    <property type="component" value="Unassembled WGS sequence"/>
</dbReference>
<dbReference type="Proteomes" id="UP000663823">
    <property type="component" value="Unassembled WGS sequence"/>
</dbReference>
<dbReference type="Proteomes" id="UP000663874">
    <property type="component" value="Unassembled WGS sequence"/>
</dbReference>
<evidence type="ECO:0000313" key="4">
    <source>
        <dbReference type="EMBL" id="CAF4126790.1"/>
    </source>
</evidence>
<organism evidence="1 5">
    <name type="scientific">Rotaria sordida</name>
    <dbReference type="NCBI Taxonomy" id="392033"/>
    <lineage>
        <taxon>Eukaryota</taxon>
        <taxon>Metazoa</taxon>
        <taxon>Spiralia</taxon>
        <taxon>Gnathifera</taxon>
        <taxon>Rotifera</taxon>
        <taxon>Eurotatoria</taxon>
        <taxon>Bdelloidea</taxon>
        <taxon>Philodinida</taxon>
        <taxon>Philodinidae</taxon>
        <taxon>Rotaria</taxon>
    </lineage>
</organism>
<dbReference type="AlphaFoldDB" id="A0A814F3H8"/>
<evidence type="ECO:0000313" key="3">
    <source>
        <dbReference type="EMBL" id="CAF3606777.1"/>
    </source>
</evidence>
<dbReference type="Proteomes" id="UP000663882">
    <property type="component" value="Unassembled WGS sequence"/>
</dbReference>
<dbReference type="OrthoDB" id="10018990at2759"/>